<keyword evidence="3" id="KW-0489">Methyltransferase</keyword>
<dbReference type="KEGG" id="cthd:CDO33_04550"/>
<dbReference type="InterPro" id="IPR009061">
    <property type="entry name" value="DNA-bd_dom_put_sf"/>
</dbReference>
<dbReference type="InterPro" id="IPR029063">
    <property type="entry name" value="SAM-dependent_MTases_sf"/>
</dbReference>
<dbReference type="InterPro" id="IPR010093">
    <property type="entry name" value="SinI_DNA-bd"/>
</dbReference>
<dbReference type="InterPro" id="IPR013216">
    <property type="entry name" value="Methyltransf_11"/>
</dbReference>
<proteinExistence type="predicted"/>
<sequence>MDKEILTMEEAAELFGVSVKTFIKLLKEEKVPARKIGREWRFSRKALIDWLSSGDSQSYSLSEVDAKDFFDEVAPKWEELSRSYYGESIKNKLIEMNIFNKDMIVMDLGCGDGYIARGISKLVKKVIAVDISGEMLKELRKKAEKSGITNVETLQTQAEDVPVEDSSVDAVCANMFLHHMEDPEVQIREMYRIVKPGGIAVVSDYVEHSDRELKEKMHDVWMGFNKNEMKKWFMAAGFKGIKTQMVQDARNIGIFIMIANK</sequence>
<keyword evidence="3" id="KW-0808">Transferase</keyword>
<reference evidence="3 4" key="1">
    <citation type="submission" date="2017-06" db="EMBL/GenBank/DDBJ databases">
        <title>Investigating the central metabolism of Clostridium thermosuccinogenes.</title>
        <authorList>
            <person name="Koendjbiharie J.G."/>
            <person name="van Kranenburg R."/>
        </authorList>
    </citation>
    <scope>NUCLEOTIDE SEQUENCE [LARGE SCALE GENOMIC DNA]</scope>
    <source>
        <strain evidence="3 4">DSM 5806</strain>
    </source>
</reference>
<dbReference type="GO" id="GO:0003677">
    <property type="term" value="F:DNA binding"/>
    <property type="evidence" value="ECO:0007669"/>
    <property type="project" value="InterPro"/>
</dbReference>
<accession>A0A2K2FM56</accession>
<dbReference type="SUPFAM" id="SSF53335">
    <property type="entry name" value="S-adenosyl-L-methionine-dependent methyltransferases"/>
    <property type="match status" value="1"/>
</dbReference>
<dbReference type="Gene3D" id="3.40.50.150">
    <property type="entry name" value="Vaccinia Virus protein VP39"/>
    <property type="match status" value="1"/>
</dbReference>
<feature type="domain" description="Methyltransferase type 11" evidence="1">
    <location>
        <begin position="107"/>
        <end position="201"/>
    </location>
</feature>
<gene>
    <name evidence="3" type="ORF">CDQ84_01185</name>
</gene>
<protein>
    <submittedName>
        <fullName evidence="3">Methyltransferase type 11</fullName>
    </submittedName>
</protein>
<dbReference type="GO" id="GO:0008757">
    <property type="term" value="F:S-adenosylmethionine-dependent methyltransferase activity"/>
    <property type="evidence" value="ECO:0007669"/>
    <property type="project" value="InterPro"/>
</dbReference>
<keyword evidence="4" id="KW-1185">Reference proteome</keyword>
<organism evidence="3 4">
    <name type="scientific">Clostridium thermosuccinogenes</name>
    <dbReference type="NCBI Taxonomy" id="84032"/>
    <lineage>
        <taxon>Bacteria</taxon>
        <taxon>Bacillati</taxon>
        <taxon>Bacillota</taxon>
        <taxon>Clostridia</taxon>
        <taxon>Eubacteriales</taxon>
        <taxon>Clostridiaceae</taxon>
        <taxon>Clostridium</taxon>
    </lineage>
</organism>
<dbReference type="SUPFAM" id="SSF46955">
    <property type="entry name" value="Putative DNA-binding domain"/>
    <property type="match status" value="1"/>
</dbReference>
<evidence type="ECO:0000259" key="1">
    <source>
        <dbReference type="Pfam" id="PF08241"/>
    </source>
</evidence>
<dbReference type="NCBIfam" id="TIGR01764">
    <property type="entry name" value="excise"/>
    <property type="match status" value="1"/>
</dbReference>
<feature type="domain" description="Helix-turn-helix" evidence="2">
    <location>
        <begin position="6"/>
        <end position="53"/>
    </location>
</feature>
<dbReference type="Pfam" id="PF12728">
    <property type="entry name" value="HTH_17"/>
    <property type="match status" value="1"/>
</dbReference>
<dbReference type="CDD" id="cd02440">
    <property type="entry name" value="AdoMet_MTases"/>
    <property type="match status" value="1"/>
</dbReference>
<evidence type="ECO:0000313" key="3">
    <source>
        <dbReference type="EMBL" id="PNU01310.1"/>
    </source>
</evidence>
<dbReference type="GO" id="GO:0032259">
    <property type="term" value="P:methylation"/>
    <property type="evidence" value="ECO:0007669"/>
    <property type="project" value="UniProtKB-KW"/>
</dbReference>
<dbReference type="EMBL" id="NIOJ01000002">
    <property type="protein sequence ID" value="PNU01310.1"/>
    <property type="molecule type" value="Genomic_DNA"/>
</dbReference>
<evidence type="ECO:0000259" key="2">
    <source>
        <dbReference type="Pfam" id="PF12728"/>
    </source>
</evidence>
<evidence type="ECO:0000313" key="4">
    <source>
        <dbReference type="Proteomes" id="UP000236151"/>
    </source>
</evidence>
<dbReference type="OrthoDB" id="7365827at2"/>
<dbReference type="RefSeq" id="WP_103079889.1">
    <property type="nucleotide sequence ID" value="NZ_CP021850.1"/>
</dbReference>
<dbReference type="Gene3D" id="1.10.10.10">
    <property type="entry name" value="Winged helix-like DNA-binding domain superfamily/Winged helix DNA-binding domain"/>
    <property type="match status" value="1"/>
</dbReference>
<dbReference type="Pfam" id="PF08241">
    <property type="entry name" value="Methyltransf_11"/>
    <property type="match status" value="1"/>
</dbReference>
<dbReference type="InterPro" id="IPR036388">
    <property type="entry name" value="WH-like_DNA-bd_sf"/>
</dbReference>
<name>A0A2K2FM56_9CLOT</name>
<dbReference type="PANTHER" id="PTHR43861">
    <property type="entry name" value="TRANS-ACONITATE 2-METHYLTRANSFERASE-RELATED"/>
    <property type="match status" value="1"/>
</dbReference>
<dbReference type="InterPro" id="IPR041657">
    <property type="entry name" value="HTH_17"/>
</dbReference>
<dbReference type="AlphaFoldDB" id="A0A2K2FM56"/>
<dbReference type="Proteomes" id="UP000236151">
    <property type="component" value="Unassembled WGS sequence"/>
</dbReference>
<comment type="caution">
    <text evidence="3">The sequence shown here is derived from an EMBL/GenBank/DDBJ whole genome shotgun (WGS) entry which is preliminary data.</text>
</comment>